<reference evidence="1 2" key="1">
    <citation type="submission" date="2017-05" db="EMBL/GenBank/DDBJ databases">
        <title>Isolation of Rhodococcus sp. S2-17 biodegrading of BP-3.</title>
        <authorList>
            <person name="Lee Y."/>
            <person name="Kim K.H."/>
            <person name="Chun B.H."/>
            <person name="Jung H.S."/>
            <person name="Jeon C.O."/>
        </authorList>
    </citation>
    <scope>NUCLEOTIDE SEQUENCE [LARGE SCALE GENOMIC DNA]</scope>
    <source>
        <strain evidence="1 2">S2-17</strain>
    </source>
</reference>
<dbReference type="AlphaFoldDB" id="A0A2S2BST1"/>
<evidence type="ECO:0000313" key="2">
    <source>
        <dbReference type="Proteomes" id="UP000245711"/>
    </source>
</evidence>
<dbReference type="OrthoDB" id="4465878at2"/>
<evidence type="ECO:0000313" key="1">
    <source>
        <dbReference type="EMBL" id="AWK71687.1"/>
    </source>
</evidence>
<accession>A0A2S2BST1</accession>
<sequence>MTLSSLSLALLRVNYRLARLPLQLVEDVAVARLDEQAPIRLAYEQILIECDRAAAYLLSDRTAARRATELTRRTASVRLLIAREHHRVQHRGVVLLDEQRERFHQRRQQGVGSLT</sequence>
<name>A0A2S2BST1_9NOCA</name>
<organism evidence="1 2">
    <name type="scientific">Rhodococcus oxybenzonivorans</name>
    <dbReference type="NCBI Taxonomy" id="1990687"/>
    <lineage>
        <taxon>Bacteria</taxon>
        <taxon>Bacillati</taxon>
        <taxon>Actinomycetota</taxon>
        <taxon>Actinomycetes</taxon>
        <taxon>Mycobacteriales</taxon>
        <taxon>Nocardiaceae</taxon>
        <taxon>Rhodococcus</taxon>
    </lineage>
</organism>
<dbReference type="Proteomes" id="UP000245711">
    <property type="component" value="Chromosome"/>
</dbReference>
<dbReference type="KEGG" id="roz:CBI38_08845"/>
<keyword evidence="2" id="KW-1185">Reference proteome</keyword>
<dbReference type="EMBL" id="CP021354">
    <property type="protein sequence ID" value="AWK71687.1"/>
    <property type="molecule type" value="Genomic_DNA"/>
</dbReference>
<protein>
    <submittedName>
        <fullName evidence="1">Uncharacterized protein</fullName>
    </submittedName>
</protein>
<gene>
    <name evidence="1" type="ORF">CBI38_08845</name>
</gene>
<dbReference type="RefSeq" id="WP_109328183.1">
    <property type="nucleotide sequence ID" value="NZ_CP021354.1"/>
</dbReference>
<proteinExistence type="predicted"/>